<dbReference type="GO" id="GO:0003824">
    <property type="term" value="F:catalytic activity"/>
    <property type="evidence" value="ECO:0007669"/>
    <property type="project" value="InterPro"/>
</dbReference>
<evidence type="ECO:0000256" key="6">
    <source>
        <dbReference type="HAMAP-Rule" id="MF_01251"/>
    </source>
</evidence>
<keyword evidence="3 6" id="KW-0479">Metal-binding</keyword>
<dbReference type="HAMAP" id="MF_01251">
    <property type="entry name" value="UPF0313"/>
    <property type="match status" value="1"/>
</dbReference>
<evidence type="ECO:0000313" key="8">
    <source>
        <dbReference type="EMBL" id="SKA22493.1"/>
    </source>
</evidence>
<keyword evidence="9" id="KW-1185">Reference proteome</keyword>
<keyword evidence="4 6" id="KW-0408">Iron</keyword>
<protein>
    <submittedName>
        <fullName evidence="8">Uncharacterized radical SAM protein YgiQ</fullName>
    </submittedName>
</protein>
<dbReference type="Gene3D" id="3.80.30.20">
    <property type="entry name" value="tm_1862 like domain"/>
    <property type="match status" value="1"/>
</dbReference>
<dbReference type="Proteomes" id="UP000189933">
    <property type="component" value="Unassembled WGS sequence"/>
</dbReference>
<dbReference type="InterPro" id="IPR006638">
    <property type="entry name" value="Elp3/MiaA/NifB-like_rSAM"/>
</dbReference>
<dbReference type="Pfam" id="PF08497">
    <property type="entry name" value="Radical_SAM_N"/>
    <property type="match status" value="1"/>
</dbReference>
<gene>
    <name evidence="8" type="ORF">SAMN02745885_02405</name>
</gene>
<dbReference type="PROSITE" id="PS51918">
    <property type="entry name" value="RADICAL_SAM"/>
    <property type="match status" value="1"/>
</dbReference>
<evidence type="ECO:0000256" key="4">
    <source>
        <dbReference type="ARBA" id="ARBA00023004"/>
    </source>
</evidence>
<evidence type="ECO:0000256" key="1">
    <source>
        <dbReference type="ARBA" id="ARBA00022485"/>
    </source>
</evidence>
<feature type="binding site" evidence="6">
    <location>
        <position position="320"/>
    </location>
    <ligand>
        <name>[4Fe-4S] cluster</name>
        <dbReference type="ChEBI" id="CHEBI:49883"/>
        <note>4Fe-4S-S-AdoMet</note>
    </ligand>
</feature>
<keyword evidence="5 6" id="KW-0411">Iron-sulfur</keyword>
<dbReference type="InterPro" id="IPR022946">
    <property type="entry name" value="UPF0313"/>
</dbReference>
<feature type="binding site" evidence="6">
    <location>
        <position position="317"/>
    </location>
    <ligand>
        <name>[4Fe-4S] cluster</name>
        <dbReference type="ChEBI" id="CHEBI:49883"/>
        <note>4Fe-4S-S-AdoMet</note>
    </ligand>
</feature>
<reference evidence="9" key="1">
    <citation type="submission" date="2017-02" db="EMBL/GenBank/DDBJ databases">
        <authorList>
            <person name="Varghese N."/>
            <person name="Submissions S."/>
        </authorList>
    </citation>
    <scope>NUCLEOTIDE SEQUENCE [LARGE SCALE GENOMIC DNA]</scope>
    <source>
        <strain evidence="9">DSM 16521</strain>
    </source>
</reference>
<dbReference type="AlphaFoldDB" id="A0A1T4S2M9"/>
<comment type="cofactor">
    <cofactor evidence="6">
        <name>[4Fe-4S] cluster</name>
        <dbReference type="ChEBI" id="CHEBI:49883"/>
    </cofactor>
    <text evidence="6">Binds 1 [4Fe-4S] cluster. The cluster is coordinated with 3 cysteines and an exchangeable S-adenosyl-L-methionine.</text>
</comment>
<dbReference type="InterPro" id="IPR058240">
    <property type="entry name" value="rSAM_sf"/>
</dbReference>
<organism evidence="8 9">
    <name type="scientific">Carboxydocella sporoproducens DSM 16521</name>
    <dbReference type="NCBI Taxonomy" id="1121270"/>
    <lineage>
        <taxon>Bacteria</taxon>
        <taxon>Bacillati</taxon>
        <taxon>Bacillota</taxon>
        <taxon>Clostridia</taxon>
        <taxon>Eubacteriales</taxon>
        <taxon>Clostridiales Family XVI. Incertae Sedis</taxon>
        <taxon>Carboxydocella</taxon>
    </lineage>
</organism>
<sequence>MQQPEFVPMSKEEMSNLGWHYLDFILITGDAYVDHPSFGSAIISRVLIENGFKVGIIDQPNWKKKDDFKKLGAPRFGFLVTAGNLDSMVNHYTAAKKRRKRDAYSPGGKMGLRPDYPTLVYTQVIKEIFPDKKVILGGIEASLRRFAHYDFWQDKILPSFLILSGADLLLYGMAEKSIVELALELKKGSKGNYKNIRGLCYVASKEEIGTLDPKNVIFLPDYESICRDKLVYAEAFRKQYLEQDPFWGKILIQPYRDKGFLVQNPPAFPLKETEFDQIYELPFQRKWHPIYDKDGGVPALSEVIFSITANRGCYGGCNFCALTMHQGRIVQSRSKESIVEEAKKLVNQPEFKGYIHDIGGPTANFLGPACSKQAVAGACKNRQCLFPEPCEHLKPRHDKFLEILRSVRNLKGIKKVFVRSGIRYDYLLADREREKIVEELCKHHISGQLKVAPEHISKVVLYCMGKPAIEQFEEFKQLYELTNRRLGLKQYLVPYLMSSHPGSTLEDAVKLAVYLKKNKMKVEQVQDFIPTPGSLSTTMYYTGINPLTGKKVYVPKSMHDKALQRALIQYWLPQNYHLVKEALIKTGHSELIGNGPGCLIPAKPPKIDIQQRS</sequence>
<dbReference type="PANTHER" id="PTHR32331">
    <property type="entry name" value="UPF0313 PROTEIN YGIQ"/>
    <property type="match status" value="1"/>
</dbReference>
<dbReference type="GO" id="GO:0005506">
    <property type="term" value="F:iron ion binding"/>
    <property type="evidence" value="ECO:0007669"/>
    <property type="project" value="UniProtKB-UniRule"/>
</dbReference>
<dbReference type="GO" id="GO:0051539">
    <property type="term" value="F:4 iron, 4 sulfur cluster binding"/>
    <property type="evidence" value="ECO:0007669"/>
    <property type="project" value="UniProtKB-KW"/>
</dbReference>
<name>A0A1T4S2M9_9FIRM</name>
<dbReference type="InterPro" id="IPR007197">
    <property type="entry name" value="rSAM"/>
</dbReference>
<evidence type="ECO:0000256" key="2">
    <source>
        <dbReference type="ARBA" id="ARBA00022691"/>
    </source>
</evidence>
<feature type="binding site" evidence="6">
    <location>
        <position position="313"/>
    </location>
    <ligand>
        <name>[4Fe-4S] cluster</name>
        <dbReference type="ChEBI" id="CHEBI:49883"/>
        <note>4Fe-4S-S-AdoMet</note>
    </ligand>
</feature>
<dbReference type="SFLD" id="SFLDG01069">
    <property type="entry name" value="UPF0313"/>
    <property type="match status" value="1"/>
</dbReference>
<keyword evidence="2 6" id="KW-0949">S-adenosyl-L-methionine</keyword>
<dbReference type="OrthoDB" id="9803479at2"/>
<evidence type="ECO:0000256" key="3">
    <source>
        <dbReference type="ARBA" id="ARBA00022723"/>
    </source>
</evidence>
<dbReference type="SFLD" id="SFLDG01082">
    <property type="entry name" value="B12-binding_domain_containing"/>
    <property type="match status" value="1"/>
</dbReference>
<dbReference type="SFLD" id="SFLDS00029">
    <property type="entry name" value="Radical_SAM"/>
    <property type="match status" value="1"/>
</dbReference>
<comment type="similarity">
    <text evidence="6">Belongs to the UPF0313 family.</text>
</comment>
<evidence type="ECO:0000259" key="7">
    <source>
        <dbReference type="PROSITE" id="PS51918"/>
    </source>
</evidence>
<dbReference type="RefSeq" id="WP_078666395.1">
    <property type="nucleotide sequence ID" value="NZ_FUXM01000041.1"/>
</dbReference>
<dbReference type="InterPro" id="IPR024560">
    <property type="entry name" value="UPF0313_C"/>
</dbReference>
<accession>A0A1T4S2M9</accession>
<dbReference type="InterPro" id="IPR023404">
    <property type="entry name" value="rSAM_horseshoe"/>
</dbReference>
<dbReference type="SUPFAM" id="SSF102114">
    <property type="entry name" value="Radical SAM enzymes"/>
    <property type="match status" value="1"/>
</dbReference>
<dbReference type="NCBIfam" id="TIGR03904">
    <property type="entry name" value="SAM_YgiQ"/>
    <property type="match status" value="1"/>
</dbReference>
<keyword evidence="1 6" id="KW-0004">4Fe-4S</keyword>
<dbReference type="PANTHER" id="PTHR32331:SF0">
    <property type="entry name" value="UPF0313 PROTEIN YGIQ"/>
    <property type="match status" value="1"/>
</dbReference>
<dbReference type="EMBL" id="FUXM01000041">
    <property type="protein sequence ID" value="SKA22493.1"/>
    <property type="molecule type" value="Genomic_DNA"/>
</dbReference>
<dbReference type="Pfam" id="PF11842">
    <property type="entry name" value="DUF3362"/>
    <property type="match status" value="1"/>
</dbReference>
<evidence type="ECO:0000256" key="5">
    <source>
        <dbReference type="ARBA" id="ARBA00023014"/>
    </source>
</evidence>
<feature type="domain" description="Radical SAM core" evidence="7">
    <location>
        <begin position="299"/>
        <end position="573"/>
    </location>
</feature>
<evidence type="ECO:0000313" key="9">
    <source>
        <dbReference type="Proteomes" id="UP000189933"/>
    </source>
</evidence>
<dbReference type="InterPro" id="IPR013704">
    <property type="entry name" value="UPF0313_N"/>
</dbReference>
<proteinExistence type="inferred from homology"/>
<dbReference type="SMART" id="SM00729">
    <property type="entry name" value="Elp3"/>
    <property type="match status" value="1"/>
</dbReference>